<comment type="function">
    <text evidence="8 9">Required for the first step of histidine biosynthesis. May allow the feedback regulation of ATP phosphoribosyltransferase activity by histidine.</text>
</comment>
<comment type="caution">
    <text evidence="12">The sequence shown here is derived from an EMBL/GenBank/DDBJ whole genome shotgun (WGS) entry which is preliminary data.</text>
</comment>
<feature type="binding site" evidence="10">
    <location>
        <begin position="80"/>
        <end position="82"/>
    </location>
    <ligand>
        <name>L-histidine</name>
        <dbReference type="ChEBI" id="CHEBI:57595"/>
    </ligand>
</feature>
<feature type="binding site" evidence="10">
    <location>
        <begin position="269"/>
        <end position="270"/>
    </location>
    <ligand>
        <name>L-histidine</name>
        <dbReference type="ChEBI" id="CHEBI:57595"/>
    </ligand>
</feature>
<comment type="miscellaneous">
    <text evidence="9">This function is generally fulfilled by the C-terminal part of HisG, which is missing in some bacteria such as this one.</text>
</comment>
<dbReference type="InterPro" id="IPR004516">
    <property type="entry name" value="HisRS/HisZ"/>
</dbReference>
<comment type="similarity">
    <text evidence="3 9">Belongs to the class-II aminoacyl-tRNA synthetase family. HisZ subfamily.</text>
</comment>
<dbReference type="HAMAP" id="MF_00125">
    <property type="entry name" value="HisZ"/>
    <property type="match status" value="1"/>
</dbReference>
<gene>
    <name evidence="9 12" type="primary">hisZ</name>
    <name evidence="12" type="ORF">H8S62_02905</name>
</gene>
<dbReference type="InterPro" id="IPR006195">
    <property type="entry name" value="aa-tRNA-synth_II"/>
</dbReference>
<keyword evidence="6 9" id="KW-0028">Amino-acid biosynthesis</keyword>
<feature type="binding site" evidence="10">
    <location>
        <position position="128"/>
    </location>
    <ligand>
        <name>L-histidine</name>
        <dbReference type="ChEBI" id="CHEBI:57595"/>
    </ligand>
</feature>
<dbReference type="Proteomes" id="UP000607645">
    <property type="component" value="Unassembled WGS sequence"/>
</dbReference>
<feature type="binding site" evidence="10">
    <location>
        <position position="110"/>
    </location>
    <ligand>
        <name>L-histidine</name>
        <dbReference type="ChEBI" id="CHEBI:57595"/>
    </ligand>
</feature>
<keyword evidence="12" id="KW-0808">Transferase</keyword>
<dbReference type="PANTHER" id="PTHR43707:SF6">
    <property type="entry name" value="ATP PHOSPHORIBOSYLTRANSFERASE REGULATORY SUBUNIT"/>
    <property type="match status" value="1"/>
</dbReference>
<evidence type="ECO:0000256" key="4">
    <source>
        <dbReference type="ARBA" id="ARBA00020397"/>
    </source>
</evidence>
<dbReference type="GO" id="GO:0006427">
    <property type="term" value="P:histidyl-tRNA aminoacylation"/>
    <property type="evidence" value="ECO:0007669"/>
    <property type="project" value="TreeGrafter"/>
</dbReference>
<dbReference type="InterPro" id="IPR004517">
    <property type="entry name" value="HisZ"/>
</dbReference>
<dbReference type="RefSeq" id="WP_186918410.1">
    <property type="nucleotide sequence ID" value="NZ_JACOPQ010000002.1"/>
</dbReference>
<dbReference type="Pfam" id="PF13393">
    <property type="entry name" value="tRNA-synt_His"/>
    <property type="match status" value="1"/>
</dbReference>
<dbReference type="AlphaFoldDB" id="A0A8J6MFY8"/>
<dbReference type="PIRSF" id="PIRSF001549">
    <property type="entry name" value="His-tRNA_synth"/>
    <property type="match status" value="1"/>
</dbReference>
<comment type="subcellular location">
    <subcellularLocation>
        <location evidence="1 9">Cytoplasm</location>
    </subcellularLocation>
</comment>
<dbReference type="GO" id="GO:0005737">
    <property type="term" value="C:cytoplasm"/>
    <property type="evidence" value="ECO:0007669"/>
    <property type="project" value="UniProtKB-SubCell"/>
</dbReference>
<dbReference type="InterPro" id="IPR041715">
    <property type="entry name" value="HisRS-like_core"/>
</dbReference>
<evidence type="ECO:0000256" key="5">
    <source>
        <dbReference type="ARBA" id="ARBA00022490"/>
    </source>
</evidence>
<dbReference type="PANTHER" id="PTHR43707">
    <property type="entry name" value="HISTIDYL-TRNA SYNTHETASE"/>
    <property type="match status" value="1"/>
</dbReference>
<evidence type="ECO:0000256" key="2">
    <source>
        <dbReference type="ARBA" id="ARBA00004667"/>
    </source>
</evidence>
<keyword evidence="12" id="KW-0328">Glycosyltransferase</keyword>
<comment type="pathway">
    <text evidence="2 9">Amino-acid biosynthesis; L-histidine biosynthesis; L-histidine from 5-phospho-alpha-D-ribose 1-diphosphate: step 1/9.</text>
</comment>
<evidence type="ECO:0000259" key="11">
    <source>
        <dbReference type="PROSITE" id="PS50862"/>
    </source>
</evidence>
<dbReference type="SUPFAM" id="SSF55681">
    <property type="entry name" value="Class II aaRS and biotin synthetases"/>
    <property type="match status" value="1"/>
</dbReference>
<sequence length="389" mass="42838">MSYNVNTPEGTRDRLFAECRERRQVQQALTGLFRRRSYAEVITPEVEFYDLFLQSGNPMPQEAMLKIIDRSGKIMVMRPDSTTPIARVAATKLRSVPLPQRLYYDQTVFRSGREHRGGSSEIAQCGVELIGASGRKADLEMIALAVDCLRESGLERFHIELGHVGFFRELTARMDMSADAVERMRALIEGKNFAALGDLLEPYAGQSAARPLRRLSQLFGGAEVLDEAESLSGGSDALDYLRDLYAELKAAGYERYIRFDLGLVHQIDYYTGVVFRGYVEGAGDAVLSGGRYDKLVEAFGRPAQATGFAVDVDAVASCLPCADLPRLELLIHFGDGELARALAVVDARAPGTAELSPFRALESTLNLAREKGADMVLVLENGTERLVEV</sequence>
<dbReference type="GO" id="GO:0000105">
    <property type="term" value="P:L-histidine biosynthetic process"/>
    <property type="evidence" value="ECO:0007669"/>
    <property type="project" value="UniProtKB-UniRule"/>
</dbReference>
<dbReference type="GO" id="GO:0016757">
    <property type="term" value="F:glycosyltransferase activity"/>
    <property type="evidence" value="ECO:0007669"/>
    <property type="project" value="UniProtKB-KW"/>
</dbReference>
<evidence type="ECO:0000256" key="7">
    <source>
        <dbReference type="ARBA" id="ARBA00023102"/>
    </source>
</evidence>
<evidence type="ECO:0000256" key="1">
    <source>
        <dbReference type="ARBA" id="ARBA00004496"/>
    </source>
</evidence>
<comment type="subunit">
    <text evidence="9">Heteromultimer composed of HisG and HisZ subunits.</text>
</comment>
<dbReference type="GO" id="GO:0140096">
    <property type="term" value="F:catalytic activity, acting on a protein"/>
    <property type="evidence" value="ECO:0007669"/>
    <property type="project" value="UniProtKB-ARBA"/>
</dbReference>
<name>A0A8J6MFY8_9FIRM</name>
<evidence type="ECO:0000256" key="8">
    <source>
        <dbReference type="ARBA" id="ARBA00025246"/>
    </source>
</evidence>
<dbReference type="EMBL" id="JACOPQ010000002">
    <property type="protein sequence ID" value="MBC5735963.1"/>
    <property type="molecule type" value="Genomic_DNA"/>
</dbReference>
<dbReference type="GO" id="GO:0004821">
    <property type="term" value="F:histidine-tRNA ligase activity"/>
    <property type="evidence" value="ECO:0007669"/>
    <property type="project" value="TreeGrafter"/>
</dbReference>
<feature type="domain" description="Aminoacyl-transfer RNA synthetases class-II family profile" evidence="11">
    <location>
        <begin position="22"/>
        <end position="261"/>
    </location>
</feature>
<keyword evidence="13" id="KW-1185">Reference proteome</keyword>
<dbReference type="UniPathway" id="UPA00031">
    <property type="reaction ID" value="UER00006"/>
</dbReference>
<dbReference type="PROSITE" id="PS50862">
    <property type="entry name" value="AA_TRNA_LIGASE_II"/>
    <property type="match status" value="1"/>
</dbReference>
<dbReference type="NCBIfam" id="TIGR00443">
    <property type="entry name" value="hisZ_biosyn_reg"/>
    <property type="match status" value="1"/>
</dbReference>
<evidence type="ECO:0000256" key="9">
    <source>
        <dbReference type="HAMAP-Rule" id="MF_00125"/>
    </source>
</evidence>
<keyword evidence="5 9" id="KW-0963">Cytoplasm</keyword>
<feature type="binding site" evidence="10">
    <location>
        <position position="124"/>
    </location>
    <ligand>
        <name>L-histidine</name>
        <dbReference type="ChEBI" id="CHEBI:57595"/>
    </ligand>
</feature>
<evidence type="ECO:0000313" key="13">
    <source>
        <dbReference type="Proteomes" id="UP000607645"/>
    </source>
</evidence>
<evidence type="ECO:0000256" key="10">
    <source>
        <dbReference type="PIRSR" id="PIRSR001549-1"/>
    </source>
</evidence>
<dbReference type="InterPro" id="IPR045864">
    <property type="entry name" value="aa-tRNA-synth_II/BPL/LPL"/>
</dbReference>
<protein>
    <recommendedName>
        <fullName evidence="4 9">ATP phosphoribosyltransferase regulatory subunit</fullName>
    </recommendedName>
</protein>
<dbReference type="Gene3D" id="3.30.930.10">
    <property type="entry name" value="Bira Bifunctional Protein, Domain 2"/>
    <property type="match status" value="1"/>
</dbReference>
<evidence type="ECO:0000256" key="6">
    <source>
        <dbReference type="ARBA" id="ARBA00022605"/>
    </source>
</evidence>
<reference evidence="12" key="1">
    <citation type="submission" date="2020-08" db="EMBL/GenBank/DDBJ databases">
        <title>Genome public.</title>
        <authorList>
            <person name="Liu C."/>
            <person name="Sun Q."/>
        </authorList>
    </citation>
    <scope>NUCLEOTIDE SEQUENCE</scope>
    <source>
        <strain evidence="12">NSJ-52</strain>
    </source>
</reference>
<evidence type="ECO:0000256" key="3">
    <source>
        <dbReference type="ARBA" id="ARBA00005539"/>
    </source>
</evidence>
<evidence type="ECO:0000313" key="12">
    <source>
        <dbReference type="EMBL" id="MBC5735963.1"/>
    </source>
</evidence>
<dbReference type="CDD" id="cd00773">
    <property type="entry name" value="HisRS-like_core"/>
    <property type="match status" value="1"/>
</dbReference>
<keyword evidence="7 9" id="KW-0368">Histidine biosynthesis</keyword>
<organism evidence="12 13">
    <name type="scientific">Lawsonibacter faecis</name>
    <dbReference type="NCBI Taxonomy" id="2763052"/>
    <lineage>
        <taxon>Bacteria</taxon>
        <taxon>Bacillati</taxon>
        <taxon>Bacillota</taxon>
        <taxon>Clostridia</taxon>
        <taxon>Eubacteriales</taxon>
        <taxon>Oscillospiraceae</taxon>
        <taxon>Lawsonibacter</taxon>
    </lineage>
</organism>
<accession>A0A8J6MFY8</accession>
<proteinExistence type="inferred from homology"/>